<protein>
    <recommendedName>
        <fullName evidence="3">LysM domain-containing protein</fullName>
    </recommendedName>
</protein>
<feature type="transmembrane region" description="Helical" evidence="2">
    <location>
        <begin position="76"/>
        <end position="96"/>
    </location>
</feature>
<sequence length="163" mass="17167">MAVVIGRRTGFELVDGAVAEDVRRGEPLRPGPRVLRSFADTRRPHTPRPRPATAPATPGAAACRVRGSDRHPVLRFALHAALAAAAAVSLSLLYLFGSGATTVPERTSVVHVQVGESLWDVAVRSAPDHDPEAVVERIKQLNGLDSPAVTPGLPLVVPDGRTG</sequence>
<evidence type="ECO:0000256" key="2">
    <source>
        <dbReference type="SAM" id="Phobius"/>
    </source>
</evidence>
<keyword evidence="2" id="KW-1133">Transmembrane helix</keyword>
<proteinExistence type="predicted"/>
<organism evidence="4 5">
    <name type="scientific">Saccharothrix algeriensis</name>
    <dbReference type="NCBI Taxonomy" id="173560"/>
    <lineage>
        <taxon>Bacteria</taxon>
        <taxon>Bacillati</taxon>
        <taxon>Actinomycetota</taxon>
        <taxon>Actinomycetes</taxon>
        <taxon>Pseudonocardiales</taxon>
        <taxon>Pseudonocardiaceae</taxon>
        <taxon>Saccharothrix</taxon>
    </lineage>
</organism>
<evidence type="ECO:0000259" key="3">
    <source>
        <dbReference type="Pfam" id="PF01476"/>
    </source>
</evidence>
<dbReference type="Proteomes" id="UP001195724">
    <property type="component" value="Unassembled WGS sequence"/>
</dbReference>
<keyword evidence="5" id="KW-1185">Reference proteome</keyword>
<dbReference type="Gene3D" id="3.10.350.10">
    <property type="entry name" value="LysM domain"/>
    <property type="match status" value="1"/>
</dbReference>
<keyword evidence="2" id="KW-0812">Transmembrane</keyword>
<feature type="region of interest" description="Disordered" evidence="1">
    <location>
        <begin position="29"/>
        <end position="59"/>
    </location>
</feature>
<dbReference type="RefSeq" id="WP_204841666.1">
    <property type="nucleotide sequence ID" value="NZ_JAFBCL010000001.1"/>
</dbReference>
<accession>A0ABS2S4W2</accession>
<reference evidence="4 5" key="1">
    <citation type="submission" date="2021-01" db="EMBL/GenBank/DDBJ databases">
        <title>Sequencing the genomes of 1000 actinobacteria strains.</title>
        <authorList>
            <person name="Klenk H.-P."/>
        </authorList>
    </citation>
    <scope>NUCLEOTIDE SEQUENCE [LARGE SCALE GENOMIC DNA]</scope>
    <source>
        <strain evidence="4 5">DSM 44581</strain>
    </source>
</reference>
<evidence type="ECO:0000313" key="5">
    <source>
        <dbReference type="Proteomes" id="UP001195724"/>
    </source>
</evidence>
<gene>
    <name evidence="4" type="ORF">JOE68_001599</name>
</gene>
<feature type="domain" description="LysM" evidence="3">
    <location>
        <begin position="111"/>
        <end position="158"/>
    </location>
</feature>
<dbReference type="InterPro" id="IPR036779">
    <property type="entry name" value="LysM_dom_sf"/>
</dbReference>
<evidence type="ECO:0000256" key="1">
    <source>
        <dbReference type="SAM" id="MobiDB-lite"/>
    </source>
</evidence>
<dbReference type="EMBL" id="JAFBCL010000001">
    <property type="protein sequence ID" value="MBM7810734.1"/>
    <property type="molecule type" value="Genomic_DNA"/>
</dbReference>
<name>A0ABS2S4W2_9PSEU</name>
<dbReference type="Pfam" id="PF01476">
    <property type="entry name" value="LysM"/>
    <property type="match status" value="1"/>
</dbReference>
<evidence type="ECO:0000313" key="4">
    <source>
        <dbReference type="EMBL" id="MBM7810734.1"/>
    </source>
</evidence>
<comment type="caution">
    <text evidence="4">The sequence shown here is derived from an EMBL/GenBank/DDBJ whole genome shotgun (WGS) entry which is preliminary data.</text>
</comment>
<dbReference type="InterPro" id="IPR018392">
    <property type="entry name" value="LysM"/>
</dbReference>
<keyword evidence="2" id="KW-0472">Membrane</keyword>